<proteinExistence type="predicted"/>
<keyword evidence="3" id="KW-1185">Reference proteome</keyword>
<gene>
    <name evidence="2" type="ORF">OSTLU_27572</name>
</gene>
<dbReference type="OrthoDB" id="10030037at2759"/>
<evidence type="ECO:0000313" key="3">
    <source>
        <dbReference type="Proteomes" id="UP000001568"/>
    </source>
</evidence>
<evidence type="ECO:0000313" key="2">
    <source>
        <dbReference type="EMBL" id="ABO99600.1"/>
    </source>
</evidence>
<accession>A4S7P6</accession>
<sequence>MSDPAPRPTTTTTTTTTFVKLQQTVDELERELETAESRLKTRRSDIVTLEENLDAERALAKRLRGEFADVLAEIATTKAALMKSNFEIEDVLREIEPHRRHSIGEPSPGAPETIEETDAEAPDPERRAASRRAARLAACEEGFEREKARTADFLKSLRAYENRLQAERRRDALQRAR</sequence>
<dbReference type="EMBL" id="CP000594">
    <property type="protein sequence ID" value="ABO99600.1"/>
    <property type="molecule type" value="Genomic_DNA"/>
</dbReference>
<dbReference type="Gramene" id="ABO99600">
    <property type="protein sequence ID" value="ABO99600"/>
    <property type="gene ID" value="OSTLU_27572"/>
</dbReference>
<feature type="compositionally biased region" description="Acidic residues" evidence="1">
    <location>
        <begin position="113"/>
        <end position="122"/>
    </location>
</feature>
<evidence type="ECO:0000256" key="1">
    <source>
        <dbReference type="SAM" id="MobiDB-lite"/>
    </source>
</evidence>
<dbReference type="Gene3D" id="1.10.287.1490">
    <property type="match status" value="1"/>
</dbReference>
<dbReference type="AlphaFoldDB" id="A4S7P6"/>
<protein>
    <submittedName>
        <fullName evidence="2">Uncharacterized protein</fullName>
    </submittedName>
</protein>
<reference evidence="2 3" key="1">
    <citation type="journal article" date="2007" name="Proc. Natl. Acad. Sci. U.S.A.">
        <title>The tiny eukaryote Ostreococcus provides genomic insights into the paradox of plankton speciation.</title>
        <authorList>
            <person name="Palenik B."/>
            <person name="Grimwood J."/>
            <person name="Aerts A."/>
            <person name="Rouze P."/>
            <person name="Salamov A."/>
            <person name="Putnam N."/>
            <person name="Dupont C."/>
            <person name="Jorgensen R."/>
            <person name="Derelle E."/>
            <person name="Rombauts S."/>
            <person name="Zhou K."/>
            <person name="Otillar R."/>
            <person name="Merchant S.S."/>
            <person name="Podell S."/>
            <person name="Gaasterland T."/>
            <person name="Napoli C."/>
            <person name="Gendler K."/>
            <person name="Manuell A."/>
            <person name="Tai V."/>
            <person name="Vallon O."/>
            <person name="Piganeau G."/>
            <person name="Jancek S."/>
            <person name="Heijde M."/>
            <person name="Jabbari K."/>
            <person name="Bowler C."/>
            <person name="Lohr M."/>
            <person name="Robbens S."/>
            <person name="Werner G."/>
            <person name="Dubchak I."/>
            <person name="Pazour G.J."/>
            <person name="Ren Q."/>
            <person name="Paulsen I."/>
            <person name="Delwiche C."/>
            <person name="Schmutz J."/>
            <person name="Rokhsar D."/>
            <person name="Van de Peer Y."/>
            <person name="Moreau H."/>
            <person name="Grigoriev I.V."/>
        </authorList>
    </citation>
    <scope>NUCLEOTIDE SEQUENCE [LARGE SCALE GENOMIC DNA]</scope>
    <source>
        <strain evidence="2 3">CCE9901</strain>
    </source>
</reference>
<dbReference type="RefSeq" id="XP_001421307.1">
    <property type="nucleotide sequence ID" value="XM_001421270.1"/>
</dbReference>
<name>A4S7P6_OSTLU</name>
<dbReference type="GeneID" id="5005285"/>
<dbReference type="HOGENOM" id="CLU_1520300_0_0_1"/>
<dbReference type="Proteomes" id="UP000001568">
    <property type="component" value="Chromosome 14"/>
</dbReference>
<dbReference type="KEGG" id="olu:OSTLU_27572"/>
<feature type="region of interest" description="Disordered" evidence="1">
    <location>
        <begin position="1"/>
        <end position="20"/>
    </location>
</feature>
<feature type="region of interest" description="Disordered" evidence="1">
    <location>
        <begin position="97"/>
        <end position="133"/>
    </location>
</feature>
<organism evidence="2 3">
    <name type="scientific">Ostreococcus lucimarinus (strain CCE9901)</name>
    <dbReference type="NCBI Taxonomy" id="436017"/>
    <lineage>
        <taxon>Eukaryota</taxon>
        <taxon>Viridiplantae</taxon>
        <taxon>Chlorophyta</taxon>
        <taxon>Mamiellophyceae</taxon>
        <taxon>Mamiellales</taxon>
        <taxon>Bathycoccaceae</taxon>
        <taxon>Ostreococcus</taxon>
    </lineage>
</organism>